<evidence type="ECO:0000313" key="1">
    <source>
        <dbReference type="EMBL" id="OBZ73794.1"/>
    </source>
</evidence>
<reference evidence="1 2" key="1">
    <citation type="submission" date="2016-03" db="EMBL/GenBank/DDBJ databases">
        <title>Whole genome sequencing of Grifola frondosa 9006-11.</title>
        <authorList>
            <person name="Min B."/>
            <person name="Park H."/>
            <person name="Kim J.-G."/>
            <person name="Cho H."/>
            <person name="Oh Y.-L."/>
            <person name="Kong W.-S."/>
            <person name="Choi I.-G."/>
        </authorList>
    </citation>
    <scope>NUCLEOTIDE SEQUENCE [LARGE SCALE GENOMIC DNA]</scope>
    <source>
        <strain evidence="1 2">9006-11</strain>
    </source>
</reference>
<dbReference type="EMBL" id="LUGG01000006">
    <property type="protein sequence ID" value="OBZ73794.1"/>
    <property type="molecule type" value="Genomic_DNA"/>
</dbReference>
<proteinExistence type="predicted"/>
<organism evidence="1 2">
    <name type="scientific">Grifola frondosa</name>
    <name type="common">Maitake</name>
    <name type="synonym">Polyporus frondosus</name>
    <dbReference type="NCBI Taxonomy" id="5627"/>
    <lineage>
        <taxon>Eukaryota</taxon>
        <taxon>Fungi</taxon>
        <taxon>Dikarya</taxon>
        <taxon>Basidiomycota</taxon>
        <taxon>Agaricomycotina</taxon>
        <taxon>Agaricomycetes</taxon>
        <taxon>Polyporales</taxon>
        <taxon>Grifolaceae</taxon>
        <taxon>Grifola</taxon>
    </lineage>
</organism>
<sequence>MNFPEPLTFPKPIGPDLKAELLFKTMYRGPHSTNETVRTKTADDVQKLHTVKSGKRHLTELRRAKQLWRNLINYADMDPNANHLATCTDRPQFSDIPEPLDLPQAQEQLSGVFELWRWFQRHSLDDAATVTSEDAVQDEIVKQVVEFLNSLIKTRYGNRSTVSDPWPKLPPMSYLPGEPKDSRNVCIAEVKPFWAYSDQDFDTVLTNGTARGGRFGWRSKKKKDKAYVLIKQKWGEMIFYDRSPSDGIFTTTQHEKSQAL</sequence>
<name>A0A1C7MFJ9_GRIFR</name>
<comment type="caution">
    <text evidence="1">The sequence shown here is derived from an EMBL/GenBank/DDBJ whole genome shotgun (WGS) entry which is preliminary data.</text>
</comment>
<dbReference type="AlphaFoldDB" id="A0A1C7MFJ9"/>
<protein>
    <submittedName>
        <fullName evidence="1">Uncharacterized protein</fullName>
    </submittedName>
</protein>
<dbReference type="Proteomes" id="UP000092993">
    <property type="component" value="Unassembled WGS sequence"/>
</dbReference>
<evidence type="ECO:0000313" key="2">
    <source>
        <dbReference type="Proteomes" id="UP000092993"/>
    </source>
</evidence>
<accession>A0A1C7MFJ9</accession>
<gene>
    <name evidence="1" type="ORF">A0H81_06130</name>
</gene>
<keyword evidence="2" id="KW-1185">Reference proteome</keyword>